<reference evidence="2" key="1">
    <citation type="submission" date="2016-10" db="EMBL/GenBank/DDBJ databases">
        <authorList>
            <person name="Varghese N."/>
        </authorList>
    </citation>
    <scope>NUCLEOTIDE SEQUENCE [LARGE SCALE GENOMIC DNA]</scope>
    <source>
        <strain evidence="2">Nsp8</strain>
    </source>
</reference>
<name>A0A1I5BIJ6_9PROT</name>
<accession>A0A1I5BIJ6</accession>
<sequence>MPEVEIRVHGTASRASPRYILQIGSIPVNFFRFVRYFRDDYYI</sequence>
<evidence type="ECO:0000313" key="1">
    <source>
        <dbReference type="EMBL" id="SFN74456.1"/>
    </source>
</evidence>
<protein>
    <submittedName>
        <fullName evidence="1">Uncharacterized protein</fullName>
    </submittedName>
</protein>
<dbReference type="Proteomes" id="UP000183107">
    <property type="component" value="Unassembled WGS sequence"/>
</dbReference>
<dbReference type="AlphaFoldDB" id="A0A1I5BIJ6"/>
<proteinExistence type="predicted"/>
<dbReference type="EMBL" id="FOVJ01000003">
    <property type="protein sequence ID" value="SFN74456.1"/>
    <property type="molecule type" value="Genomic_DNA"/>
</dbReference>
<evidence type="ECO:0000313" key="2">
    <source>
        <dbReference type="Proteomes" id="UP000183107"/>
    </source>
</evidence>
<gene>
    <name evidence="1" type="ORF">SAMN05216386_1685</name>
</gene>
<keyword evidence="2" id="KW-1185">Reference proteome</keyword>
<organism evidence="1 2">
    <name type="scientific">Nitrosospira briensis</name>
    <dbReference type="NCBI Taxonomy" id="35799"/>
    <lineage>
        <taxon>Bacteria</taxon>
        <taxon>Pseudomonadati</taxon>
        <taxon>Pseudomonadota</taxon>
        <taxon>Betaproteobacteria</taxon>
        <taxon>Nitrosomonadales</taxon>
        <taxon>Nitrosomonadaceae</taxon>
        <taxon>Nitrosospira</taxon>
    </lineage>
</organism>